<gene>
    <name evidence="3" type="ORF">EV200_105235</name>
    <name evidence="2" type="ORF">GCM10011413_31020</name>
</gene>
<feature type="transmembrane region" description="Helical" evidence="1">
    <location>
        <begin position="110"/>
        <end position="133"/>
    </location>
</feature>
<reference evidence="5" key="2">
    <citation type="journal article" date="2019" name="Int. J. Syst. Evol. Microbiol.">
        <title>The Global Catalogue of Microorganisms (GCM) 10K type strain sequencing project: providing services to taxonomists for standard genome sequencing and annotation.</title>
        <authorList>
            <consortium name="The Broad Institute Genomics Platform"/>
            <consortium name="The Broad Institute Genome Sequencing Center for Infectious Disease"/>
            <person name="Wu L."/>
            <person name="Ma J."/>
        </authorList>
    </citation>
    <scope>NUCLEOTIDE SEQUENCE [LARGE SCALE GENOMIC DNA]</scope>
    <source>
        <strain evidence="5">CGMCC 1.15644</strain>
    </source>
</reference>
<evidence type="ECO:0000313" key="3">
    <source>
        <dbReference type="EMBL" id="TCO23766.1"/>
    </source>
</evidence>
<protein>
    <recommendedName>
        <fullName evidence="6">ATP synthase protein I</fullName>
    </recommendedName>
</protein>
<reference evidence="3 4" key="3">
    <citation type="submission" date="2019-03" db="EMBL/GenBank/DDBJ databases">
        <title>Genomic Encyclopedia of Type Strains, Phase IV (KMG-IV): sequencing the most valuable type-strain genomes for metagenomic binning, comparative biology and taxonomic classification.</title>
        <authorList>
            <person name="Goeker M."/>
        </authorList>
    </citation>
    <scope>NUCLEOTIDE SEQUENCE [LARGE SCALE GENOMIC DNA]</scope>
    <source>
        <strain evidence="3 4">DSM 103236</strain>
    </source>
</reference>
<feature type="transmembrane region" description="Helical" evidence="1">
    <location>
        <begin position="81"/>
        <end position="104"/>
    </location>
</feature>
<keyword evidence="1" id="KW-0812">Transmembrane</keyword>
<dbReference type="RefSeq" id="WP_229676843.1">
    <property type="nucleotide sequence ID" value="NZ_BMJO01000005.1"/>
</dbReference>
<keyword evidence="1" id="KW-1133">Transmembrane helix</keyword>
<proteinExistence type="predicted"/>
<dbReference type="Proteomes" id="UP000622648">
    <property type="component" value="Unassembled WGS sequence"/>
</dbReference>
<dbReference type="AlphaFoldDB" id="A0A4V2RZ43"/>
<evidence type="ECO:0000313" key="5">
    <source>
        <dbReference type="Proteomes" id="UP000622648"/>
    </source>
</evidence>
<keyword evidence="1" id="KW-0472">Membrane</keyword>
<dbReference type="EMBL" id="SLWO01000005">
    <property type="protein sequence ID" value="TCO23766.1"/>
    <property type="molecule type" value="Genomic_DNA"/>
</dbReference>
<feature type="transmembrane region" description="Helical" evidence="1">
    <location>
        <begin position="21"/>
        <end position="41"/>
    </location>
</feature>
<name>A0A4V2RZ43_9SPHI</name>
<accession>A0A4V2RZ43</accession>
<dbReference type="Proteomes" id="UP000295684">
    <property type="component" value="Unassembled WGS sequence"/>
</dbReference>
<evidence type="ECO:0000313" key="4">
    <source>
        <dbReference type="Proteomes" id="UP000295684"/>
    </source>
</evidence>
<reference evidence="2" key="4">
    <citation type="submission" date="2024-05" db="EMBL/GenBank/DDBJ databases">
        <authorList>
            <person name="Sun Q."/>
            <person name="Zhou Y."/>
        </authorList>
    </citation>
    <scope>NUCLEOTIDE SEQUENCE</scope>
    <source>
        <strain evidence="2">CGMCC 1.15644</strain>
    </source>
</reference>
<feature type="transmembrane region" description="Helical" evidence="1">
    <location>
        <begin position="47"/>
        <end position="69"/>
    </location>
</feature>
<organism evidence="3 4">
    <name type="scientific">Pedobacter psychrotolerans</name>
    <dbReference type="NCBI Taxonomy" id="1843235"/>
    <lineage>
        <taxon>Bacteria</taxon>
        <taxon>Pseudomonadati</taxon>
        <taxon>Bacteroidota</taxon>
        <taxon>Sphingobacteriia</taxon>
        <taxon>Sphingobacteriales</taxon>
        <taxon>Sphingobacteriaceae</taxon>
        <taxon>Pedobacter</taxon>
    </lineage>
</organism>
<sequence length="142" mass="16265">MFAKVFIRKEIVPLTLAKFTSIYFIFVGILIAIVAVLPFMFPTEQLFVKNFWVLFGFMAGITYIAYMLVDIGIKRDPEVGVMAIMGSIAVKMIFCMAFVLVYSIKAKGQGLLFALNFFSVYLLFTAFEIYCLLRNLRHQNLK</sequence>
<keyword evidence="5" id="KW-1185">Reference proteome</keyword>
<comment type="caution">
    <text evidence="3">The sequence shown here is derived from an EMBL/GenBank/DDBJ whole genome shotgun (WGS) entry which is preliminary data.</text>
</comment>
<dbReference type="EMBL" id="BMJO01000005">
    <property type="protein sequence ID" value="GGE62438.1"/>
    <property type="molecule type" value="Genomic_DNA"/>
</dbReference>
<evidence type="ECO:0008006" key="6">
    <source>
        <dbReference type="Google" id="ProtNLM"/>
    </source>
</evidence>
<evidence type="ECO:0000256" key="1">
    <source>
        <dbReference type="SAM" id="Phobius"/>
    </source>
</evidence>
<evidence type="ECO:0000313" key="2">
    <source>
        <dbReference type="EMBL" id="GGE62438.1"/>
    </source>
</evidence>
<reference evidence="2" key="1">
    <citation type="journal article" date="2014" name="Int. J. Syst. Evol. Microbiol.">
        <title>Complete genome of a new Firmicutes species belonging to the dominant human colonic microbiota ('Ruminococcus bicirculans') reveals two chromosomes and a selective capacity to utilize plant glucans.</title>
        <authorList>
            <consortium name="NISC Comparative Sequencing Program"/>
            <person name="Wegmann U."/>
            <person name="Louis P."/>
            <person name="Goesmann A."/>
            <person name="Henrissat B."/>
            <person name="Duncan S.H."/>
            <person name="Flint H.J."/>
        </authorList>
    </citation>
    <scope>NUCLEOTIDE SEQUENCE</scope>
    <source>
        <strain evidence="2">CGMCC 1.15644</strain>
    </source>
</reference>